<gene>
    <name evidence="3" type="ORF">KIN20_023653</name>
</gene>
<dbReference type="Proteomes" id="UP001196413">
    <property type="component" value="Unassembled WGS sequence"/>
</dbReference>
<evidence type="ECO:0000313" key="4">
    <source>
        <dbReference type="Proteomes" id="UP001196413"/>
    </source>
</evidence>
<evidence type="ECO:0000313" key="3">
    <source>
        <dbReference type="EMBL" id="KAJ1363728.1"/>
    </source>
</evidence>
<sequence length="85" mass="9384">MQARNGARATGFGAMQTSLEEQEKSNCASSSSSSSPLLSQNLVKIITKLSDQLSIADLPILWFPMLLGFISLFDFVLHQDFRIYA</sequence>
<evidence type="ECO:0000256" key="1">
    <source>
        <dbReference type="SAM" id="MobiDB-lite"/>
    </source>
</evidence>
<reference evidence="3" key="1">
    <citation type="submission" date="2021-06" db="EMBL/GenBank/DDBJ databases">
        <title>Parelaphostrongylus tenuis whole genome reference sequence.</title>
        <authorList>
            <person name="Garwood T.J."/>
            <person name="Larsen P.A."/>
            <person name="Fountain-Jones N.M."/>
            <person name="Garbe J.R."/>
            <person name="Macchietto M.G."/>
            <person name="Kania S.A."/>
            <person name="Gerhold R.W."/>
            <person name="Richards J.E."/>
            <person name="Wolf T.M."/>
        </authorList>
    </citation>
    <scope>NUCLEOTIDE SEQUENCE</scope>
    <source>
        <strain evidence="3">MNPRO001-30</strain>
        <tissue evidence="3">Meninges</tissue>
    </source>
</reference>
<protein>
    <submittedName>
        <fullName evidence="3">Uncharacterized protein</fullName>
    </submittedName>
</protein>
<dbReference type="AlphaFoldDB" id="A0AAD5MVX8"/>
<evidence type="ECO:0000256" key="2">
    <source>
        <dbReference type="SAM" id="Phobius"/>
    </source>
</evidence>
<feature type="transmembrane region" description="Helical" evidence="2">
    <location>
        <begin position="60"/>
        <end position="77"/>
    </location>
</feature>
<keyword evidence="2" id="KW-0812">Transmembrane</keyword>
<keyword evidence="2" id="KW-1133">Transmembrane helix</keyword>
<name>A0AAD5MVX8_PARTN</name>
<accession>A0AAD5MVX8</accession>
<proteinExistence type="predicted"/>
<keyword evidence="2" id="KW-0472">Membrane</keyword>
<feature type="region of interest" description="Disordered" evidence="1">
    <location>
        <begin position="1"/>
        <end position="37"/>
    </location>
</feature>
<dbReference type="EMBL" id="JAHQIW010004794">
    <property type="protein sequence ID" value="KAJ1363728.1"/>
    <property type="molecule type" value="Genomic_DNA"/>
</dbReference>
<keyword evidence="4" id="KW-1185">Reference proteome</keyword>
<organism evidence="3 4">
    <name type="scientific">Parelaphostrongylus tenuis</name>
    <name type="common">Meningeal worm</name>
    <dbReference type="NCBI Taxonomy" id="148309"/>
    <lineage>
        <taxon>Eukaryota</taxon>
        <taxon>Metazoa</taxon>
        <taxon>Ecdysozoa</taxon>
        <taxon>Nematoda</taxon>
        <taxon>Chromadorea</taxon>
        <taxon>Rhabditida</taxon>
        <taxon>Rhabditina</taxon>
        <taxon>Rhabditomorpha</taxon>
        <taxon>Strongyloidea</taxon>
        <taxon>Metastrongylidae</taxon>
        <taxon>Parelaphostrongylus</taxon>
    </lineage>
</organism>
<comment type="caution">
    <text evidence="3">The sequence shown here is derived from an EMBL/GenBank/DDBJ whole genome shotgun (WGS) entry which is preliminary data.</text>
</comment>